<dbReference type="InterPro" id="IPR032675">
    <property type="entry name" value="LRR_dom_sf"/>
</dbReference>
<protein>
    <recommendedName>
        <fullName evidence="1">F-box domain-containing protein</fullName>
    </recommendedName>
</protein>
<dbReference type="Gene3D" id="3.80.10.10">
    <property type="entry name" value="Ribonuclease Inhibitor"/>
    <property type="match status" value="3"/>
</dbReference>
<evidence type="ECO:0000313" key="2">
    <source>
        <dbReference type="EMBL" id="KAF2557236.1"/>
    </source>
</evidence>
<dbReference type="EMBL" id="QGKW02001940">
    <property type="protein sequence ID" value="KAF2557236.1"/>
    <property type="molecule type" value="Genomic_DNA"/>
</dbReference>
<accession>A0A8S9HLD0</accession>
<dbReference type="PROSITE" id="PS50181">
    <property type="entry name" value="FBOX"/>
    <property type="match status" value="1"/>
</dbReference>
<dbReference type="InterPro" id="IPR001810">
    <property type="entry name" value="F-box_dom"/>
</dbReference>
<gene>
    <name evidence="2" type="ORF">F2Q68_00013022</name>
</gene>
<dbReference type="PANTHER" id="PTHR38926">
    <property type="entry name" value="F-BOX DOMAIN CONTAINING PROTEIN, EXPRESSED"/>
    <property type="match status" value="1"/>
</dbReference>
<feature type="non-terminal residue" evidence="2">
    <location>
        <position position="1"/>
    </location>
</feature>
<dbReference type="Pfam" id="PF12937">
    <property type="entry name" value="F-box-like"/>
    <property type="match status" value="1"/>
</dbReference>
<dbReference type="Gene3D" id="1.20.1280.50">
    <property type="match status" value="1"/>
</dbReference>
<dbReference type="InterPro" id="IPR006553">
    <property type="entry name" value="Leu-rich_rpt_Cys-con_subtyp"/>
</dbReference>
<proteinExistence type="predicted"/>
<evidence type="ECO:0000313" key="3">
    <source>
        <dbReference type="Proteomes" id="UP000712281"/>
    </source>
</evidence>
<evidence type="ECO:0000259" key="1">
    <source>
        <dbReference type="PROSITE" id="PS50181"/>
    </source>
</evidence>
<organism evidence="2 3">
    <name type="scientific">Brassica cretica</name>
    <name type="common">Mustard</name>
    <dbReference type="NCBI Taxonomy" id="69181"/>
    <lineage>
        <taxon>Eukaryota</taxon>
        <taxon>Viridiplantae</taxon>
        <taxon>Streptophyta</taxon>
        <taxon>Embryophyta</taxon>
        <taxon>Tracheophyta</taxon>
        <taxon>Spermatophyta</taxon>
        <taxon>Magnoliopsida</taxon>
        <taxon>eudicotyledons</taxon>
        <taxon>Gunneridae</taxon>
        <taxon>Pentapetalae</taxon>
        <taxon>rosids</taxon>
        <taxon>malvids</taxon>
        <taxon>Brassicales</taxon>
        <taxon>Brassicaceae</taxon>
        <taxon>Brassiceae</taxon>
        <taxon>Brassica</taxon>
    </lineage>
</organism>
<sequence length="427" mass="48152">LALPTAMNQGEEYPNWLELPPELTSSILNRLGVIEKLERAQKVCRSWRRICKDPLTWSKIDMRNVGHMGGSSHELEKICRHAVDRSQGGLVEIEIWHFATHDLLNYIADSSSKLRNLKLAMCYLIENEGLIEVIAKLPLLEVLEVSYCSLSGEPLESIVPSSCPNQMTLGNNCDDVALAIAESMPGLTRLQLFGNRLTNFGLNAILDRCPNLEYLDLRQCINADIVGDMEIRCYERIKVLRRPNDPVDDYPSGVSDVDEMSEEYYGNYSAASDYSDTGEDLGQSCSNLTTLKENCVGYSHSRDKSDYVALAIAETMPGLRHLQLFGNKLTEAGLNAILDSCPNLEHLDLRNCFNVNLAGDLEKRCVKRIKVVRRPNEPIHDYPFDETVNLAEDGYPDDFSDGSIPEDDYSHHSLSEILDFELQYFYD</sequence>
<dbReference type="CDD" id="cd22164">
    <property type="entry name" value="F-box_AtSKIP19-like"/>
    <property type="match status" value="1"/>
</dbReference>
<feature type="domain" description="F-box" evidence="1">
    <location>
        <begin position="13"/>
        <end position="60"/>
    </location>
</feature>
<comment type="caution">
    <text evidence="2">The sequence shown here is derived from an EMBL/GenBank/DDBJ whole genome shotgun (WGS) entry which is preliminary data.</text>
</comment>
<dbReference type="SMART" id="SM00256">
    <property type="entry name" value="FBOX"/>
    <property type="match status" value="1"/>
</dbReference>
<dbReference type="SMART" id="SM00367">
    <property type="entry name" value="LRR_CC"/>
    <property type="match status" value="5"/>
</dbReference>
<dbReference type="PANTHER" id="PTHR38926:SF26">
    <property type="entry name" value="GENOME ASSEMBLY, CHROMOSOME: A08"/>
    <property type="match status" value="1"/>
</dbReference>
<dbReference type="InterPro" id="IPR036047">
    <property type="entry name" value="F-box-like_dom_sf"/>
</dbReference>
<dbReference type="Proteomes" id="UP000712281">
    <property type="component" value="Unassembled WGS sequence"/>
</dbReference>
<dbReference type="AlphaFoldDB" id="A0A8S9HLD0"/>
<dbReference type="SUPFAM" id="SSF52047">
    <property type="entry name" value="RNI-like"/>
    <property type="match status" value="1"/>
</dbReference>
<reference evidence="2" key="1">
    <citation type="submission" date="2019-12" db="EMBL/GenBank/DDBJ databases">
        <title>Genome sequencing and annotation of Brassica cretica.</title>
        <authorList>
            <person name="Studholme D.J."/>
            <person name="Sarris P.F."/>
        </authorList>
    </citation>
    <scope>NUCLEOTIDE SEQUENCE</scope>
    <source>
        <strain evidence="2">PFS-001/15</strain>
        <tissue evidence="2">Leaf</tissue>
    </source>
</reference>
<name>A0A8S9HLD0_BRACR</name>
<dbReference type="SUPFAM" id="SSF81383">
    <property type="entry name" value="F-box domain"/>
    <property type="match status" value="1"/>
</dbReference>